<feature type="transmembrane region" description="Helical" evidence="7">
    <location>
        <begin position="236"/>
        <end position="258"/>
    </location>
</feature>
<dbReference type="Proteomes" id="UP000537775">
    <property type="component" value="Unassembled WGS sequence"/>
</dbReference>
<dbReference type="PANTHER" id="PTHR30213">
    <property type="entry name" value="INNER MEMBRANE PROTEIN YHJD"/>
    <property type="match status" value="1"/>
</dbReference>
<feature type="transmembrane region" description="Helical" evidence="7">
    <location>
        <begin position="50"/>
        <end position="73"/>
    </location>
</feature>
<comment type="subcellular location">
    <subcellularLocation>
        <location evidence="1">Cell membrane</location>
        <topology evidence="1">Multi-pass membrane protein</topology>
    </subcellularLocation>
</comment>
<sequence>MRGLIEWGKGVYDAVMGLVKKIIAWVLTLKIVRAFLLYTEKRGPMLSDSVTYRALFSIFAGVLLGFSFAALWLSGNPDVIEAIIEALDAVIPGLVGPGGIIDPENIGAPSGLTLTGIISGVGLILAAIGAITSLRMAMRMIASTAYDDIAYVWKLLRNLLLAIGTALALVASAVVTYMGTYSVEFVLDWLGRPDGGVLDRVLTTGVTVGVVYALDVGAIIALFLVLSGVKPPARALWAGALLGGLGLTVLQQLSSLFVGGATSNPLLASFASLIALLLWVNLSAQVILIASAYIVVGAREAEDRVRHKYGAATFAQRKVKQAELNVEAAVDALRIAREAEEKERAGS</sequence>
<evidence type="ECO:0000256" key="4">
    <source>
        <dbReference type="ARBA" id="ARBA00022989"/>
    </source>
</evidence>
<evidence type="ECO:0000256" key="1">
    <source>
        <dbReference type="ARBA" id="ARBA00004651"/>
    </source>
</evidence>
<dbReference type="Pfam" id="PF03631">
    <property type="entry name" value="Virul_fac_BrkB"/>
    <property type="match status" value="1"/>
</dbReference>
<feature type="transmembrane region" description="Helical" evidence="7">
    <location>
        <begin position="270"/>
        <end position="296"/>
    </location>
</feature>
<evidence type="ECO:0000256" key="6">
    <source>
        <dbReference type="SAM" id="Coils"/>
    </source>
</evidence>
<name>A0A7X0FQB4_9MICO</name>
<keyword evidence="4 7" id="KW-1133">Transmembrane helix</keyword>
<feature type="transmembrane region" description="Helical" evidence="7">
    <location>
        <begin position="22"/>
        <end position="38"/>
    </location>
</feature>
<evidence type="ECO:0000256" key="3">
    <source>
        <dbReference type="ARBA" id="ARBA00022692"/>
    </source>
</evidence>
<evidence type="ECO:0000313" key="9">
    <source>
        <dbReference type="Proteomes" id="UP000537775"/>
    </source>
</evidence>
<evidence type="ECO:0000313" key="8">
    <source>
        <dbReference type="EMBL" id="MBB6391641.1"/>
    </source>
</evidence>
<comment type="caution">
    <text evidence="8">The sequence shown here is derived from an EMBL/GenBank/DDBJ whole genome shotgun (WGS) entry which is preliminary data.</text>
</comment>
<keyword evidence="6" id="KW-0175">Coiled coil</keyword>
<gene>
    <name evidence="8" type="ORF">HD594_001954</name>
</gene>
<evidence type="ECO:0000256" key="2">
    <source>
        <dbReference type="ARBA" id="ARBA00022475"/>
    </source>
</evidence>
<dbReference type="InterPro" id="IPR017039">
    <property type="entry name" value="Virul_fac_BrkB"/>
</dbReference>
<dbReference type="GO" id="GO:0005886">
    <property type="term" value="C:plasma membrane"/>
    <property type="evidence" value="ECO:0007669"/>
    <property type="project" value="UniProtKB-SubCell"/>
</dbReference>
<accession>A0A7X0FQB4</accession>
<proteinExistence type="predicted"/>
<dbReference type="PANTHER" id="PTHR30213:SF1">
    <property type="entry name" value="INNER MEMBRANE PROTEIN YHJD"/>
    <property type="match status" value="1"/>
</dbReference>
<dbReference type="AlphaFoldDB" id="A0A7X0FQB4"/>
<evidence type="ECO:0000256" key="7">
    <source>
        <dbReference type="SAM" id="Phobius"/>
    </source>
</evidence>
<reference evidence="8 9" key="1">
    <citation type="submission" date="2020-08" db="EMBL/GenBank/DDBJ databases">
        <title>Sequencing the genomes of 1000 actinobacteria strains.</title>
        <authorList>
            <person name="Klenk H.-P."/>
        </authorList>
    </citation>
    <scope>NUCLEOTIDE SEQUENCE [LARGE SCALE GENOMIC DNA]</scope>
    <source>
        <strain evidence="8 9">DSM 12511</strain>
    </source>
</reference>
<organism evidence="8 9">
    <name type="scientific">Microbacterium thalassium</name>
    <dbReference type="NCBI Taxonomy" id="362649"/>
    <lineage>
        <taxon>Bacteria</taxon>
        <taxon>Bacillati</taxon>
        <taxon>Actinomycetota</taxon>
        <taxon>Actinomycetes</taxon>
        <taxon>Micrococcales</taxon>
        <taxon>Microbacteriaceae</taxon>
        <taxon>Microbacterium</taxon>
    </lineage>
</organism>
<evidence type="ECO:0000256" key="5">
    <source>
        <dbReference type="ARBA" id="ARBA00023136"/>
    </source>
</evidence>
<dbReference type="RefSeq" id="WP_246413970.1">
    <property type="nucleotide sequence ID" value="NZ_BAAAJR010000006.1"/>
</dbReference>
<keyword evidence="3 7" id="KW-0812">Transmembrane</keyword>
<feature type="transmembrane region" description="Helical" evidence="7">
    <location>
        <begin position="117"/>
        <end position="138"/>
    </location>
</feature>
<keyword evidence="2" id="KW-1003">Cell membrane</keyword>
<dbReference type="EMBL" id="JACHML010000001">
    <property type="protein sequence ID" value="MBB6391641.1"/>
    <property type="molecule type" value="Genomic_DNA"/>
</dbReference>
<feature type="coiled-coil region" evidence="6">
    <location>
        <begin position="312"/>
        <end position="339"/>
    </location>
</feature>
<protein>
    <submittedName>
        <fullName evidence="8">Membrane protein</fullName>
    </submittedName>
</protein>
<keyword evidence="9" id="KW-1185">Reference proteome</keyword>
<keyword evidence="5 7" id="KW-0472">Membrane</keyword>
<feature type="transmembrane region" description="Helical" evidence="7">
    <location>
        <begin position="201"/>
        <end position="224"/>
    </location>
</feature>
<feature type="transmembrane region" description="Helical" evidence="7">
    <location>
        <begin position="159"/>
        <end position="181"/>
    </location>
</feature>